<dbReference type="Pfam" id="PF12937">
    <property type="entry name" value="F-box-like"/>
    <property type="match status" value="1"/>
</dbReference>
<reference evidence="2" key="1">
    <citation type="journal article" date="2024" name="Gigascience">
        <title>Chromosome-level genome of the poultry shaft louse Menopon gallinae provides insight into the host-switching and adaptive evolution of parasitic lice.</title>
        <authorList>
            <person name="Xu Y."/>
            <person name="Ma L."/>
            <person name="Liu S."/>
            <person name="Liang Y."/>
            <person name="Liu Q."/>
            <person name="He Z."/>
            <person name="Tian L."/>
            <person name="Duan Y."/>
            <person name="Cai W."/>
            <person name="Li H."/>
            <person name="Song F."/>
        </authorList>
    </citation>
    <scope>NUCLEOTIDE SEQUENCE</scope>
    <source>
        <strain evidence="2">Cailab_2023a</strain>
    </source>
</reference>
<dbReference type="SMART" id="SM00256">
    <property type="entry name" value="FBOX"/>
    <property type="match status" value="1"/>
</dbReference>
<dbReference type="SUPFAM" id="SSF52047">
    <property type="entry name" value="RNI-like"/>
    <property type="match status" value="2"/>
</dbReference>
<protein>
    <recommendedName>
        <fullName evidence="1">F-box domain-containing protein</fullName>
    </recommendedName>
</protein>
<dbReference type="InterPro" id="IPR006553">
    <property type="entry name" value="Leu-rich_rpt_Cys-con_subtyp"/>
</dbReference>
<dbReference type="PROSITE" id="PS50181">
    <property type="entry name" value="FBOX"/>
    <property type="match status" value="1"/>
</dbReference>
<dbReference type="InterPro" id="IPR001810">
    <property type="entry name" value="F-box_dom"/>
</dbReference>
<dbReference type="Gene3D" id="1.20.1280.50">
    <property type="match status" value="1"/>
</dbReference>
<accession>A0AAW2HGJ2</accession>
<dbReference type="PANTHER" id="PTHR13318">
    <property type="entry name" value="PARTNER OF PAIRED, ISOFORM B-RELATED"/>
    <property type="match status" value="1"/>
</dbReference>
<dbReference type="GO" id="GO:0031146">
    <property type="term" value="P:SCF-dependent proteasomal ubiquitin-dependent protein catabolic process"/>
    <property type="evidence" value="ECO:0007669"/>
    <property type="project" value="TreeGrafter"/>
</dbReference>
<feature type="domain" description="F-box" evidence="1">
    <location>
        <begin position="308"/>
        <end position="354"/>
    </location>
</feature>
<evidence type="ECO:0000313" key="2">
    <source>
        <dbReference type="EMBL" id="KAL0268824.1"/>
    </source>
</evidence>
<sequence length="664" mass="75360">MHKLRSPVNNSKMDGQQSYSQRILNLPLKKVEVQKLIERDIKEEEEIHFIQQFVNEVLDFSSQYGSDTSISYTAYNLTGKPSKFPDYGDFPQAFVMKTYGNWWKESPSYSLEYMPQNTPKIASNDYVDVAFEQKVYPFTVSIYETYNPGSVVRIWAKNDASVKKKWTLLWEGEPVNVGHVPRMFSPPIKIINFKTSVLRIEFNHSKLEYYTGIDAVLMVGTGQPIRTNISNSSFKFLNSNVDENKDGSGPIILGKITQQVMKLNLHNIPRTAYNNLSQLQKTDLQAIVAEFQKKKNSFENGKCEGNYNGYFHCLPNETILKILSYLDLSSLRCCAQLNRHFLSLCNDSFLYTRLSLRPYWSKITDDALMSLTKKSQYLQQLDLSWCGSYDMITSAVFKKFLTSCCENLTHVRLNCCKFVTNCVLKVLAETCSQLKEIALRNCSAVTEAGFFYLSGLSTLENLDLYRTNITINSLIAILKANRNILHLNIGSCIKISNMDEIAITLATFNKKLVSVDFWKTSNLTQVGVAALSECADLEEVDFGWCLGFTLPVDSLAALSNGCPKLKKLFLTALRGVADKDLEPFIKNCPNLEQIDLLGVRGITSDICLRLLTGLPKLRLLDVSFCDMITDAQVMNWKTAFPNVAIKRSFQTEVSTNYLYQHSIQ</sequence>
<proteinExistence type="predicted"/>
<dbReference type="GO" id="GO:0019005">
    <property type="term" value="C:SCF ubiquitin ligase complex"/>
    <property type="evidence" value="ECO:0007669"/>
    <property type="project" value="TreeGrafter"/>
</dbReference>
<dbReference type="PANTHER" id="PTHR13318:SF152">
    <property type="entry name" value="F-BOX_LRR-REPEAT PROTEIN 4"/>
    <property type="match status" value="1"/>
</dbReference>
<dbReference type="AlphaFoldDB" id="A0AAW2HGJ2"/>
<dbReference type="Pfam" id="PF25372">
    <property type="entry name" value="DUF7885"/>
    <property type="match status" value="1"/>
</dbReference>
<organism evidence="2">
    <name type="scientific">Menopon gallinae</name>
    <name type="common">poultry shaft louse</name>
    <dbReference type="NCBI Taxonomy" id="328185"/>
    <lineage>
        <taxon>Eukaryota</taxon>
        <taxon>Metazoa</taxon>
        <taxon>Ecdysozoa</taxon>
        <taxon>Arthropoda</taxon>
        <taxon>Hexapoda</taxon>
        <taxon>Insecta</taxon>
        <taxon>Pterygota</taxon>
        <taxon>Neoptera</taxon>
        <taxon>Paraneoptera</taxon>
        <taxon>Psocodea</taxon>
        <taxon>Troctomorpha</taxon>
        <taxon>Phthiraptera</taxon>
        <taxon>Amblycera</taxon>
        <taxon>Menoponidae</taxon>
        <taxon>Menopon</taxon>
    </lineage>
</organism>
<name>A0AAW2HGJ2_9NEOP</name>
<gene>
    <name evidence="2" type="ORF">PYX00_010636</name>
</gene>
<evidence type="ECO:0000259" key="1">
    <source>
        <dbReference type="PROSITE" id="PS50181"/>
    </source>
</evidence>
<comment type="caution">
    <text evidence="2">The sequence shown here is derived from an EMBL/GenBank/DDBJ whole genome shotgun (WGS) entry which is preliminary data.</text>
</comment>
<dbReference type="EMBL" id="JARGDH010000005">
    <property type="protein sequence ID" value="KAL0268824.1"/>
    <property type="molecule type" value="Genomic_DNA"/>
</dbReference>
<dbReference type="Gene3D" id="3.80.10.10">
    <property type="entry name" value="Ribonuclease Inhibitor"/>
    <property type="match status" value="3"/>
</dbReference>
<dbReference type="SMART" id="SM00367">
    <property type="entry name" value="LRR_CC"/>
    <property type="match status" value="6"/>
</dbReference>
<dbReference type="InterPro" id="IPR057207">
    <property type="entry name" value="FBXL15_LRR"/>
</dbReference>
<dbReference type="InterPro" id="IPR032675">
    <property type="entry name" value="LRR_dom_sf"/>
</dbReference>